<reference evidence="1" key="1">
    <citation type="submission" date="2018-05" db="EMBL/GenBank/DDBJ databases">
        <title>Draft genome of Mucuna pruriens seed.</title>
        <authorList>
            <person name="Nnadi N.E."/>
            <person name="Vos R."/>
            <person name="Hasami M.H."/>
            <person name="Devisetty U.K."/>
            <person name="Aguiy J.C."/>
        </authorList>
    </citation>
    <scope>NUCLEOTIDE SEQUENCE [LARGE SCALE GENOMIC DNA]</scope>
    <source>
        <strain evidence="1">JCA_2017</strain>
    </source>
</reference>
<feature type="non-terminal residue" evidence="1">
    <location>
        <position position="1"/>
    </location>
</feature>
<name>A0A371E3T7_MUCPR</name>
<gene>
    <name evidence="1" type="ORF">CR513_61185</name>
</gene>
<dbReference type="AlphaFoldDB" id="A0A371E3T7"/>
<dbReference type="EMBL" id="QJKJ01016684">
    <property type="protein sequence ID" value="RDX60653.1"/>
    <property type="molecule type" value="Genomic_DNA"/>
</dbReference>
<sequence>MINATSGGALMDKTPVVARHLISNGEQHATIRDQRSHHETESENAEIIGSIGGYQYVREATVPTKSESRAVYGLEIWIRAKYADSELE</sequence>
<organism evidence="1 2">
    <name type="scientific">Mucuna pruriens</name>
    <name type="common">Velvet bean</name>
    <name type="synonym">Dolichos pruriens</name>
    <dbReference type="NCBI Taxonomy" id="157652"/>
    <lineage>
        <taxon>Eukaryota</taxon>
        <taxon>Viridiplantae</taxon>
        <taxon>Streptophyta</taxon>
        <taxon>Embryophyta</taxon>
        <taxon>Tracheophyta</taxon>
        <taxon>Spermatophyta</taxon>
        <taxon>Magnoliopsida</taxon>
        <taxon>eudicotyledons</taxon>
        <taxon>Gunneridae</taxon>
        <taxon>Pentapetalae</taxon>
        <taxon>rosids</taxon>
        <taxon>fabids</taxon>
        <taxon>Fabales</taxon>
        <taxon>Fabaceae</taxon>
        <taxon>Papilionoideae</taxon>
        <taxon>50 kb inversion clade</taxon>
        <taxon>NPAAA clade</taxon>
        <taxon>indigoferoid/millettioid clade</taxon>
        <taxon>Phaseoleae</taxon>
        <taxon>Mucuna</taxon>
    </lineage>
</organism>
<protein>
    <submittedName>
        <fullName evidence="1">Uncharacterized protein</fullName>
    </submittedName>
</protein>
<comment type="caution">
    <text evidence="1">The sequence shown here is derived from an EMBL/GenBank/DDBJ whole genome shotgun (WGS) entry which is preliminary data.</text>
</comment>
<accession>A0A371E3T7</accession>
<dbReference type="Proteomes" id="UP000257109">
    <property type="component" value="Unassembled WGS sequence"/>
</dbReference>
<proteinExistence type="predicted"/>
<evidence type="ECO:0000313" key="1">
    <source>
        <dbReference type="EMBL" id="RDX60653.1"/>
    </source>
</evidence>
<evidence type="ECO:0000313" key="2">
    <source>
        <dbReference type="Proteomes" id="UP000257109"/>
    </source>
</evidence>
<keyword evidence="2" id="KW-1185">Reference proteome</keyword>